<keyword evidence="2" id="KW-1185">Reference proteome</keyword>
<dbReference type="AlphaFoldDB" id="A0A561D5J4"/>
<organism evidence="1 2">
    <name type="scientific">Neobacillus bataviensis</name>
    <dbReference type="NCBI Taxonomy" id="220685"/>
    <lineage>
        <taxon>Bacteria</taxon>
        <taxon>Bacillati</taxon>
        <taxon>Bacillota</taxon>
        <taxon>Bacilli</taxon>
        <taxon>Bacillales</taxon>
        <taxon>Bacillaceae</taxon>
        <taxon>Neobacillus</taxon>
    </lineage>
</organism>
<proteinExistence type="predicted"/>
<protein>
    <submittedName>
        <fullName evidence="1">Uncharacterized protein</fullName>
    </submittedName>
</protein>
<evidence type="ECO:0000313" key="1">
    <source>
        <dbReference type="EMBL" id="TWD98725.1"/>
    </source>
</evidence>
<sequence length="32" mass="3511">MNVTITTVAKQQLKTQLGDAPIVRINEIRTTG</sequence>
<gene>
    <name evidence="1" type="ORF">FB550_109238</name>
</gene>
<accession>A0A561D5J4</accession>
<evidence type="ECO:0000313" key="2">
    <source>
        <dbReference type="Proteomes" id="UP000319671"/>
    </source>
</evidence>
<comment type="caution">
    <text evidence="1">The sequence shown here is derived from an EMBL/GenBank/DDBJ whole genome shotgun (WGS) entry which is preliminary data.</text>
</comment>
<dbReference type="EMBL" id="VIVN01000009">
    <property type="protein sequence ID" value="TWD98725.1"/>
    <property type="molecule type" value="Genomic_DNA"/>
</dbReference>
<reference evidence="1 2" key="1">
    <citation type="submission" date="2019-06" db="EMBL/GenBank/DDBJ databases">
        <title>Sorghum-associated microbial communities from plants grown in Nebraska, USA.</title>
        <authorList>
            <person name="Schachtman D."/>
        </authorList>
    </citation>
    <scope>NUCLEOTIDE SEQUENCE [LARGE SCALE GENOMIC DNA]</scope>
    <source>
        <strain evidence="1 2">2482</strain>
    </source>
</reference>
<name>A0A561D5J4_9BACI</name>
<dbReference type="Proteomes" id="UP000319671">
    <property type="component" value="Unassembled WGS sequence"/>
</dbReference>